<dbReference type="Pfam" id="PF01549">
    <property type="entry name" value="ShK"/>
    <property type="match status" value="2"/>
</dbReference>
<feature type="domain" description="ShKT" evidence="3">
    <location>
        <begin position="66"/>
        <end position="100"/>
    </location>
</feature>
<evidence type="ECO:0000313" key="4">
    <source>
        <dbReference type="EMBL" id="KHJ84293.1"/>
    </source>
</evidence>
<dbReference type="OrthoDB" id="5874181at2759"/>
<keyword evidence="5" id="KW-1185">Reference proteome</keyword>
<keyword evidence="1" id="KW-1015">Disulfide bond</keyword>
<dbReference type="SMART" id="SM00254">
    <property type="entry name" value="ShKT"/>
    <property type="match status" value="2"/>
</dbReference>
<name>A0A0B1SG41_OESDE</name>
<feature type="disulfide bond" evidence="1">
    <location>
        <begin position="18"/>
        <end position="52"/>
    </location>
</feature>
<proteinExistence type="predicted"/>
<protein>
    <submittedName>
        <fullName evidence="4">ShTK domain protein</fullName>
    </submittedName>
</protein>
<evidence type="ECO:0000259" key="3">
    <source>
        <dbReference type="PROSITE" id="PS51670"/>
    </source>
</evidence>
<feature type="disulfide bond" evidence="1">
    <location>
        <begin position="66"/>
        <end position="100"/>
    </location>
</feature>
<organism evidence="4 5">
    <name type="scientific">Oesophagostomum dentatum</name>
    <name type="common">Nodular worm</name>
    <dbReference type="NCBI Taxonomy" id="61180"/>
    <lineage>
        <taxon>Eukaryota</taxon>
        <taxon>Metazoa</taxon>
        <taxon>Ecdysozoa</taxon>
        <taxon>Nematoda</taxon>
        <taxon>Chromadorea</taxon>
        <taxon>Rhabditida</taxon>
        <taxon>Rhabditina</taxon>
        <taxon>Rhabditomorpha</taxon>
        <taxon>Strongyloidea</taxon>
        <taxon>Strongylidae</taxon>
        <taxon>Oesophagostomum</taxon>
    </lineage>
</organism>
<dbReference type="Proteomes" id="UP000053660">
    <property type="component" value="Unassembled WGS sequence"/>
</dbReference>
<evidence type="ECO:0000256" key="2">
    <source>
        <dbReference type="SAM" id="MobiDB-lite"/>
    </source>
</evidence>
<comment type="caution">
    <text evidence="1">Lacks conserved residue(s) required for the propagation of feature annotation.</text>
</comment>
<dbReference type="AlphaFoldDB" id="A0A0B1SG41"/>
<accession>A0A0B1SG41</accession>
<dbReference type="InterPro" id="IPR003582">
    <property type="entry name" value="ShKT_dom"/>
</dbReference>
<evidence type="ECO:0000313" key="5">
    <source>
        <dbReference type="Proteomes" id="UP000053660"/>
    </source>
</evidence>
<gene>
    <name evidence="4" type="ORF">OESDEN_15996</name>
</gene>
<dbReference type="PROSITE" id="PS51670">
    <property type="entry name" value="SHKT"/>
    <property type="match status" value="2"/>
</dbReference>
<dbReference type="Gene3D" id="1.10.10.1940">
    <property type="match status" value="1"/>
</dbReference>
<feature type="non-terminal residue" evidence="4">
    <location>
        <position position="1"/>
    </location>
</feature>
<dbReference type="EMBL" id="KN569236">
    <property type="protein sequence ID" value="KHJ84293.1"/>
    <property type="molecule type" value="Genomic_DNA"/>
</dbReference>
<evidence type="ECO:0000256" key="1">
    <source>
        <dbReference type="PROSITE-ProRule" id="PRU01005"/>
    </source>
</evidence>
<reference evidence="4 5" key="1">
    <citation type="submission" date="2014-03" db="EMBL/GenBank/DDBJ databases">
        <title>Draft genome of the hookworm Oesophagostomum dentatum.</title>
        <authorList>
            <person name="Mitreva M."/>
        </authorList>
    </citation>
    <scope>NUCLEOTIDE SEQUENCE [LARGE SCALE GENOMIC DNA]</scope>
    <source>
        <strain evidence="4 5">OD-Hann</strain>
    </source>
</reference>
<feature type="domain" description="ShKT" evidence="3">
    <location>
        <begin position="18"/>
        <end position="52"/>
    </location>
</feature>
<feature type="region of interest" description="Disordered" evidence="2">
    <location>
        <begin position="148"/>
        <end position="196"/>
    </location>
</feature>
<sequence>ADTGTTPSPSTGGGGGTCLNQHYCCIAWASRGFCSSNQSYMRQYCQPSCNFCSGSSPPALWNSQTCVDFSPNCAQWFRQGQCTANPNYMSENCKSTCGRCSLTNLSNRLSACGFSRRLLRNGQPISEFSVNPFQLPLRRHSSLASLAPASPLKGTSAPGTSLNSLPPARSPFTRWNSQRSRGLRRPSGVALAPLAH</sequence>